<protein>
    <submittedName>
        <fullName evidence="1">Uncharacterized protein</fullName>
    </submittedName>
</protein>
<accession>A0ACB9RAI0</accession>
<reference evidence="2" key="1">
    <citation type="journal article" date="2023" name="Front. Plant Sci.">
        <title>Chromosomal-level genome assembly of Melastoma candidum provides insights into trichome evolution.</title>
        <authorList>
            <person name="Zhong Y."/>
            <person name="Wu W."/>
            <person name="Sun C."/>
            <person name="Zou P."/>
            <person name="Liu Y."/>
            <person name="Dai S."/>
            <person name="Zhou R."/>
        </authorList>
    </citation>
    <scope>NUCLEOTIDE SEQUENCE [LARGE SCALE GENOMIC DNA]</scope>
</reference>
<evidence type="ECO:0000313" key="2">
    <source>
        <dbReference type="Proteomes" id="UP001057402"/>
    </source>
</evidence>
<gene>
    <name evidence="1" type="ORF">MLD38_012441</name>
</gene>
<sequence length="223" mass="25264">MKEDFSCWSPLRSPHQRFFSQSAPGSATHSPFAYDYGSPFFKTGTEDYPRRGDKENLGRKGSSFVFRVCDHVKMGSKFSETVKGKLSLGAKIIREGGRKNIFKQVFGTIDGEKLLKASQCYLSTSKGPIAGLLFISNMRVAFCSDRSLTFPSHAGKHIRVPYKVLIPTRKIKSANQSENMNNPAQKFIEICTKDDHDFWFMGFLRYEKAYKNLEKAIAMANQM</sequence>
<proteinExistence type="predicted"/>
<name>A0ACB9RAI0_9MYRT</name>
<keyword evidence="2" id="KW-1185">Reference proteome</keyword>
<comment type="caution">
    <text evidence="1">The sequence shown here is derived from an EMBL/GenBank/DDBJ whole genome shotgun (WGS) entry which is preliminary data.</text>
</comment>
<dbReference type="EMBL" id="CM042883">
    <property type="protein sequence ID" value="KAI4374448.1"/>
    <property type="molecule type" value="Genomic_DNA"/>
</dbReference>
<evidence type="ECO:0000313" key="1">
    <source>
        <dbReference type="EMBL" id="KAI4374448.1"/>
    </source>
</evidence>
<dbReference type="Proteomes" id="UP001057402">
    <property type="component" value="Chromosome 4"/>
</dbReference>
<organism evidence="1 2">
    <name type="scientific">Melastoma candidum</name>
    <dbReference type="NCBI Taxonomy" id="119954"/>
    <lineage>
        <taxon>Eukaryota</taxon>
        <taxon>Viridiplantae</taxon>
        <taxon>Streptophyta</taxon>
        <taxon>Embryophyta</taxon>
        <taxon>Tracheophyta</taxon>
        <taxon>Spermatophyta</taxon>
        <taxon>Magnoliopsida</taxon>
        <taxon>eudicotyledons</taxon>
        <taxon>Gunneridae</taxon>
        <taxon>Pentapetalae</taxon>
        <taxon>rosids</taxon>
        <taxon>malvids</taxon>
        <taxon>Myrtales</taxon>
        <taxon>Melastomataceae</taxon>
        <taxon>Melastomatoideae</taxon>
        <taxon>Melastomateae</taxon>
        <taxon>Melastoma</taxon>
    </lineage>
</organism>